<gene>
    <name evidence="2" type="ORF">FGIG_00802</name>
</gene>
<accession>A0A504YJC4</accession>
<dbReference type="Gene3D" id="3.30.360.10">
    <property type="entry name" value="Dihydrodipicolinate Reductase, domain 2"/>
    <property type="match status" value="1"/>
</dbReference>
<feature type="region of interest" description="Disordered" evidence="1">
    <location>
        <begin position="368"/>
        <end position="398"/>
    </location>
</feature>
<evidence type="ECO:0000256" key="1">
    <source>
        <dbReference type="SAM" id="MobiDB-lite"/>
    </source>
</evidence>
<dbReference type="Proteomes" id="UP000316759">
    <property type="component" value="Unassembled WGS sequence"/>
</dbReference>
<reference evidence="2 3" key="1">
    <citation type="submission" date="2019-04" db="EMBL/GenBank/DDBJ databases">
        <title>Annotation for the trematode Fasciola gigantica.</title>
        <authorList>
            <person name="Choi Y.-J."/>
        </authorList>
    </citation>
    <scope>NUCLEOTIDE SEQUENCE [LARGE SCALE GENOMIC DNA]</scope>
    <source>
        <strain evidence="2">Uganda_cow_1</strain>
    </source>
</reference>
<comment type="caution">
    <text evidence="2">The sequence shown here is derived from an EMBL/GenBank/DDBJ whole genome shotgun (WGS) entry which is preliminary data.</text>
</comment>
<evidence type="ECO:0000313" key="2">
    <source>
        <dbReference type="EMBL" id="TPP60429.1"/>
    </source>
</evidence>
<keyword evidence="3" id="KW-1185">Reference proteome</keyword>
<sequence>MSLSNTLSGVANTVLCGTSPVTSVFVKSVLLPNQNVKISGFWNDSGFPDNEINGLRRVGGSFEDVLKEPDCDFIFLCHSPQVQFKLIRSLYLHRNTANSNKISKPPVVVLIPPVSPCYDLDTLLDCGPPVRIAMPLRKLFPVSLLANHLKQSCVEKPLDSVRNASSLPPHWSLGVPRSFHARLSVTSSVKPGSYSWLCEPGVMGGGLINLYGAGLIDLAFILTGGLKLTSVNCVSRVFDWKLTGDQSCIRRTSAEDYVVITGELEPNECDAYFGAGASVAVFCLSSELPPLNSIDGSDPLEDFRLNIELVGSSGRFVISEQGNQISWTPIKPLYSRAGTTEMLNNATTVSENENLSLAVKNKSVNELQNGDSNSFAHQLPLANGSGNANQCDSDHDWPSTHSNPLVSITAVSHNTEVATLSTKTFNLDSESKTDSNPAHPHPLRLAWSHWLSHLASCVQPDRTKLNMDTLLATPEHWIYVQQVLTALEKSARLRSWVDVVTGERV</sequence>
<dbReference type="AlphaFoldDB" id="A0A504YJC4"/>
<dbReference type="EMBL" id="SUNJ01009450">
    <property type="protein sequence ID" value="TPP60429.1"/>
    <property type="molecule type" value="Genomic_DNA"/>
</dbReference>
<evidence type="ECO:0000313" key="3">
    <source>
        <dbReference type="Proteomes" id="UP000316759"/>
    </source>
</evidence>
<protein>
    <submittedName>
        <fullName evidence="2">Uncharacterized protein</fullName>
    </submittedName>
</protein>
<dbReference type="OrthoDB" id="446809at2759"/>
<proteinExistence type="predicted"/>
<organism evidence="2 3">
    <name type="scientific">Fasciola gigantica</name>
    <name type="common">Giant liver fluke</name>
    <dbReference type="NCBI Taxonomy" id="46835"/>
    <lineage>
        <taxon>Eukaryota</taxon>
        <taxon>Metazoa</taxon>
        <taxon>Spiralia</taxon>
        <taxon>Lophotrochozoa</taxon>
        <taxon>Platyhelminthes</taxon>
        <taxon>Trematoda</taxon>
        <taxon>Digenea</taxon>
        <taxon>Plagiorchiida</taxon>
        <taxon>Echinostomata</taxon>
        <taxon>Echinostomatoidea</taxon>
        <taxon>Fasciolidae</taxon>
        <taxon>Fasciola</taxon>
    </lineage>
</organism>
<name>A0A504YJC4_FASGI</name>